<comment type="caution">
    <text evidence="2">The sequence shown here is derived from an EMBL/GenBank/DDBJ whole genome shotgun (WGS) entry which is preliminary data.</text>
</comment>
<dbReference type="RefSeq" id="WP_125671545.1">
    <property type="nucleotide sequence ID" value="NZ_RCOS01000097.1"/>
</dbReference>
<dbReference type="EMBL" id="RCOS01000097">
    <property type="protein sequence ID" value="RSN74270.1"/>
    <property type="molecule type" value="Genomic_DNA"/>
</dbReference>
<name>A0A3R9QX88_9CREN</name>
<accession>A0A3R9QX88</accession>
<keyword evidence="3" id="KW-1185">Reference proteome</keyword>
<feature type="transmembrane region" description="Helical" evidence="1">
    <location>
        <begin position="6"/>
        <end position="26"/>
    </location>
</feature>
<evidence type="ECO:0000256" key="1">
    <source>
        <dbReference type="SAM" id="Phobius"/>
    </source>
</evidence>
<keyword evidence="1" id="KW-0812">Transmembrane</keyword>
<protein>
    <submittedName>
        <fullName evidence="2">Uncharacterized protein</fullName>
    </submittedName>
</protein>
<keyword evidence="1" id="KW-1133">Transmembrane helix</keyword>
<sequence>MSRAVVLVGMSIGIVVIILLCSLLYMEHRNYEILRSSYGNLISSFWQLSESQMEMARCELFMNNCSGLLSQYNTLKKQYNDLLSRYNVLKGEYESLRRGSNVTSTFDVTSAFESIDSFSGDCYFTLEYVDAYFPIVIPPDHKGEVTVRINAKSLSTSDPVPVTVKVEMMSPLNRTPECSAKFYSIWRSYQTIGEWDNKLYVDQSITLASGYYYIHIRPYKWPVVANVQIITVILPAG</sequence>
<evidence type="ECO:0000313" key="2">
    <source>
        <dbReference type="EMBL" id="RSN74270.1"/>
    </source>
</evidence>
<proteinExistence type="predicted"/>
<keyword evidence="1" id="KW-0472">Membrane</keyword>
<dbReference type="AlphaFoldDB" id="A0A3R9QX88"/>
<evidence type="ECO:0000313" key="3">
    <source>
        <dbReference type="Proteomes" id="UP000277582"/>
    </source>
</evidence>
<gene>
    <name evidence="2" type="ORF">D6D85_08370</name>
</gene>
<reference evidence="2 3" key="1">
    <citation type="submission" date="2018-10" db="EMBL/GenBank/DDBJ databases">
        <title>Co-occurring genomic capacity for anaerobic methane metabolism and dissimilatory sulfite reduction discovered in the Korarchaeota.</title>
        <authorList>
            <person name="Mckay L.J."/>
            <person name="Dlakic M."/>
            <person name="Fields M.W."/>
            <person name="Delmont T.O."/>
            <person name="Eren A.M."/>
            <person name="Jay Z.J."/>
            <person name="Klingelsmith K.B."/>
            <person name="Rusch D.B."/>
            <person name="Inskeep W.P."/>
        </authorList>
    </citation>
    <scope>NUCLEOTIDE SEQUENCE [LARGE SCALE GENOMIC DNA]</scope>
    <source>
        <strain evidence="2 3">MDKW</strain>
    </source>
</reference>
<organism evidence="2 3">
    <name type="scientific">Candidatus Methanodesulfokora washburnensis</name>
    <dbReference type="NCBI Taxonomy" id="2478471"/>
    <lineage>
        <taxon>Archaea</taxon>
        <taxon>Thermoproteota</taxon>
        <taxon>Candidatus Korarchaeia</taxon>
        <taxon>Candidatus Korarchaeia incertae sedis</taxon>
        <taxon>Candidatus Methanodesulfokora</taxon>
    </lineage>
</organism>
<dbReference type="Proteomes" id="UP000277582">
    <property type="component" value="Unassembled WGS sequence"/>
</dbReference>